<dbReference type="GeneID" id="27666524"/>
<dbReference type="AlphaFoldDB" id="A0A0F2LZY7"/>
<protein>
    <submittedName>
        <fullName evidence="2">Uncharacterized protein</fullName>
    </submittedName>
</protein>
<organism evidence="2 3">
    <name type="scientific">Sporothrix schenckii 1099-18</name>
    <dbReference type="NCBI Taxonomy" id="1397361"/>
    <lineage>
        <taxon>Eukaryota</taxon>
        <taxon>Fungi</taxon>
        <taxon>Dikarya</taxon>
        <taxon>Ascomycota</taxon>
        <taxon>Pezizomycotina</taxon>
        <taxon>Sordariomycetes</taxon>
        <taxon>Sordariomycetidae</taxon>
        <taxon>Ophiostomatales</taxon>
        <taxon>Ophiostomataceae</taxon>
        <taxon>Sporothrix</taxon>
    </lineage>
</organism>
<feature type="region of interest" description="Disordered" evidence="1">
    <location>
        <begin position="116"/>
        <end position="140"/>
    </location>
</feature>
<comment type="caution">
    <text evidence="2">The sequence shown here is derived from an EMBL/GenBank/DDBJ whole genome shotgun (WGS) entry which is preliminary data.</text>
</comment>
<dbReference type="Proteomes" id="UP000033710">
    <property type="component" value="Unassembled WGS sequence"/>
</dbReference>
<proteinExistence type="predicted"/>
<feature type="compositionally biased region" description="Basic and acidic residues" evidence="1">
    <location>
        <begin position="13"/>
        <end position="34"/>
    </location>
</feature>
<dbReference type="VEuPathDB" id="FungiDB:SPSK_04440"/>
<evidence type="ECO:0000313" key="3">
    <source>
        <dbReference type="Proteomes" id="UP000033710"/>
    </source>
</evidence>
<reference evidence="2 3" key="2">
    <citation type="journal article" date="2015" name="Eukaryot. Cell">
        <title>Asexual propagation of a virulent clone complex in a human and feline outbreak of sporotrichosis.</title>
        <authorList>
            <person name="Teixeira Mde M."/>
            <person name="Rodrigues A.M."/>
            <person name="Tsui C.K."/>
            <person name="de Almeida L.G."/>
            <person name="Van Diepeningen A.D."/>
            <person name="van den Ende B.G."/>
            <person name="Fernandes G.F."/>
            <person name="Kano R."/>
            <person name="Hamelin R.C."/>
            <person name="Lopes-Bezerra L.M."/>
            <person name="Vasconcelos A.T."/>
            <person name="de Hoog S."/>
            <person name="de Camargo Z.P."/>
            <person name="Felipe M.S."/>
        </authorList>
    </citation>
    <scope>NUCLEOTIDE SEQUENCE [LARGE SCALE GENOMIC DNA]</scope>
    <source>
        <strain evidence="2 3">1099-18</strain>
    </source>
</reference>
<accession>A0A0F2LZY7</accession>
<feature type="region of interest" description="Disordered" evidence="1">
    <location>
        <begin position="181"/>
        <end position="222"/>
    </location>
</feature>
<feature type="region of interest" description="Disordered" evidence="1">
    <location>
        <begin position="1"/>
        <end position="42"/>
    </location>
</feature>
<feature type="compositionally biased region" description="Basic residues" evidence="1">
    <location>
        <begin position="1"/>
        <end position="12"/>
    </location>
</feature>
<sequence length="304" mass="34820">MRRRNRYTRRSTKKEGARNAHKGEGTEATSRKEQQCPVTPRRKVWPAAHRRVSQGREGAYWVCLPICQYETLLWKERPSQGPQETKSNQVKDNFAGVEAQVWKLRGGIVSKAARVNEREGANGPRKHEAREANGAPGACHQANRPVEWPWFWTRKEGELARGIRRGVYGMHTRIRTETGGAIHSNNANRHGKGCDKGAETHDTKGERETRGSTAPSTKADQTNYTRWRVPSFLDTSARHRLDWRTLAYIGELAQWHTRAPCLPGRVRCDGPVEQKDRVSSEWERNKEAKRRTRIEKGWEGLESI</sequence>
<dbReference type="EMBL" id="AXCR01000010">
    <property type="protein sequence ID" value="KJR83012.1"/>
    <property type="molecule type" value="Genomic_DNA"/>
</dbReference>
<feature type="compositionally biased region" description="Basic and acidic residues" evidence="1">
    <location>
        <begin position="116"/>
        <end position="131"/>
    </location>
</feature>
<evidence type="ECO:0000256" key="1">
    <source>
        <dbReference type="SAM" id="MobiDB-lite"/>
    </source>
</evidence>
<gene>
    <name evidence="2" type="ORF">SPSK_04440</name>
</gene>
<dbReference type="KEGG" id="ssck:SPSK_04440"/>
<name>A0A0F2LZY7_SPOSC</name>
<evidence type="ECO:0000313" key="2">
    <source>
        <dbReference type="EMBL" id="KJR83012.1"/>
    </source>
</evidence>
<feature type="compositionally biased region" description="Basic and acidic residues" evidence="1">
    <location>
        <begin position="192"/>
        <end position="210"/>
    </location>
</feature>
<reference evidence="2 3" key="1">
    <citation type="journal article" date="2014" name="BMC Genomics">
        <title>Comparative genomics of the major fungal agents of human and animal Sporotrichosis: Sporothrix schenckii and Sporothrix brasiliensis.</title>
        <authorList>
            <person name="Teixeira M.M."/>
            <person name="de Almeida L.G."/>
            <person name="Kubitschek-Barreira P."/>
            <person name="Alves F.L."/>
            <person name="Kioshima E.S."/>
            <person name="Abadio A.K."/>
            <person name="Fernandes L."/>
            <person name="Derengowski L.S."/>
            <person name="Ferreira K.S."/>
            <person name="Souza R.C."/>
            <person name="Ruiz J.C."/>
            <person name="de Andrade N.C."/>
            <person name="Paes H.C."/>
            <person name="Nicola A.M."/>
            <person name="Albuquerque P."/>
            <person name="Gerber A.L."/>
            <person name="Martins V.P."/>
            <person name="Peconick L.D."/>
            <person name="Neto A.V."/>
            <person name="Chaucanez C.B."/>
            <person name="Silva P.A."/>
            <person name="Cunha O.L."/>
            <person name="de Oliveira F.F."/>
            <person name="dos Santos T.C."/>
            <person name="Barros A.L."/>
            <person name="Soares M.A."/>
            <person name="de Oliveira L.M."/>
            <person name="Marini M.M."/>
            <person name="Villalobos-Duno H."/>
            <person name="Cunha M.M."/>
            <person name="de Hoog S."/>
            <person name="da Silveira J.F."/>
            <person name="Henrissat B."/>
            <person name="Nino-Vega G.A."/>
            <person name="Cisalpino P.S."/>
            <person name="Mora-Montes H.M."/>
            <person name="Almeida S.R."/>
            <person name="Stajich J.E."/>
            <person name="Lopes-Bezerra L.M."/>
            <person name="Vasconcelos A.T."/>
            <person name="Felipe M.S."/>
        </authorList>
    </citation>
    <scope>NUCLEOTIDE SEQUENCE [LARGE SCALE GENOMIC DNA]</scope>
    <source>
        <strain evidence="2 3">1099-18</strain>
    </source>
</reference>
<feature type="compositionally biased region" description="Polar residues" evidence="1">
    <location>
        <begin position="211"/>
        <end position="222"/>
    </location>
</feature>
<dbReference type="RefSeq" id="XP_016585688.1">
    <property type="nucleotide sequence ID" value="XM_016731247.1"/>
</dbReference>